<protein>
    <submittedName>
        <fullName evidence="11">Putative disease resistance protein RGA1</fullName>
    </submittedName>
</protein>
<evidence type="ECO:0000259" key="10">
    <source>
        <dbReference type="Pfam" id="PF25019"/>
    </source>
</evidence>
<evidence type="ECO:0000259" key="8">
    <source>
        <dbReference type="Pfam" id="PF18052"/>
    </source>
</evidence>
<dbReference type="InterPro" id="IPR041118">
    <property type="entry name" value="Rx_N"/>
</dbReference>
<dbReference type="InterPro" id="IPR058922">
    <property type="entry name" value="WHD_DRP"/>
</dbReference>
<dbReference type="Pfam" id="PF18052">
    <property type="entry name" value="Rx_N"/>
    <property type="match status" value="1"/>
</dbReference>
<dbReference type="InterPro" id="IPR027417">
    <property type="entry name" value="P-loop_NTPase"/>
</dbReference>
<keyword evidence="6" id="KW-0067">ATP-binding</keyword>
<dbReference type="PANTHER" id="PTHR36766">
    <property type="entry name" value="PLANT BROAD-SPECTRUM MILDEW RESISTANCE PROTEIN RPW8"/>
    <property type="match status" value="1"/>
</dbReference>
<dbReference type="EnsemblPlants" id="EMT11982">
    <property type="protein sequence ID" value="EMT11982"/>
    <property type="gene ID" value="F775_10673"/>
</dbReference>
<dbReference type="GO" id="GO:0043531">
    <property type="term" value="F:ADP binding"/>
    <property type="evidence" value="ECO:0007669"/>
    <property type="project" value="InterPro"/>
</dbReference>
<name>M8B5G3_AEGTA</name>
<dbReference type="Pfam" id="PF00931">
    <property type="entry name" value="NB-ARC"/>
    <property type="match status" value="1"/>
</dbReference>
<evidence type="ECO:0000256" key="5">
    <source>
        <dbReference type="ARBA" id="ARBA00022821"/>
    </source>
</evidence>
<evidence type="ECO:0000256" key="4">
    <source>
        <dbReference type="ARBA" id="ARBA00022741"/>
    </source>
</evidence>
<accession>M8B5G3</accession>
<organism evidence="11">
    <name type="scientific">Aegilops tauschii</name>
    <name type="common">Tausch's goatgrass</name>
    <name type="synonym">Aegilops squarrosa</name>
    <dbReference type="NCBI Taxonomy" id="37682"/>
    <lineage>
        <taxon>Eukaryota</taxon>
        <taxon>Viridiplantae</taxon>
        <taxon>Streptophyta</taxon>
        <taxon>Embryophyta</taxon>
        <taxon>Tracheophyta</taxon>
        <taxon>Spermatophyta</taxon>
        <taxon>Magnoliopsida</taxon>
        <taxon>Liliopsida</taxon>
        <taxon>Poales</taxon>
        <taxon>Poaceae</taxon>
        <taxon>BOP clade</taxon>
        <taxon>Pooideae</taxon>
        <taxon>Triticodae</taxon>
        <taxon>Triticeae</taxon>
        <taxon>Triticinae</taxon>
        <taxon>Aegilops</taxon>
    </lineage>
</organism>
<dbReference type="PANTHER" id="PTHR36766:SF70">
    <property type="entry name" value="DISEASE RESISTANCE PROTEIN RGA4"/>
    <property type="match status" value="1"/>
</dbReference>
<keyword evidence="3" id="KW-0677">Repeat</keyword>
<feature type="domain" description="Disease resistance N-terminal" evidence="8">
    <location>
        <begin position="75"/>
        <end position="152"/>
    </location>
</feature>
<feature type="domain" description="R13L1/DRL21-like LRR repeat region" evidence="10">
    <location>
        <begin position="819"/>
        <end position="934"/>
    </location>
</feature>
<dbReference type="Pfam" id="PF23559">
    <property type="entry name" value="WHD_DRP"/>
    <property type="match status" value="1"/>
</dbReference>
<dbReference type="PRINTS" id="PR00364">
    <property type="entry name" value="DISEASERSIST"/>
</dbReference>
<dbReference type="SUPFAM" id="SSF52540">
    <property type="entry name" value="P-loop containing nucleoside triphosphate hydrolases"/>
    <property type="match status" value="1"/>
</dbReference>
<evidence type="ECO:0000313" key="11">
    <source>
        <dbReference type="EnsemblPlants" id="EMT11982"/>
    </source>
</evidence>
<dbReference type="Gene3D" id="3.80.10.10">
    <property type="entry name" value="Ribonuclease Inhibitor"/>
    <property type="match status" value="3"/>
</dbReference>
<dbReference type="Gene3D" id="1.10.10.10">
    <property type="entry name" value="Winged helix-like DNA-binding domain superfamily/Winged helix DNA-binding domain"/>
    <property type="match status" value="1"/>
</dbReference>
<dbReference type="Gene3D" id="3.40.50.300">
    <property type="entry name" value="P-loop containing nucleotide triphosphate hydrolases"/>
    <property type="match status" value="1"/>
</dbReference>
<dbReference type="GO" id="GO:0005524">
    <property type="term" value="F:ATP binding"/>
    <property type="evidence" value="ECO:0007669"/>
    <property type="project" value="UniProtKB-KW"/>
</dbReference>
<feature type="domain" description="Disease resistance protein winged helix" evidence="9">
    <location>
        <begin position="544"/>
        <end position="614"/>
    </location>
</feature>
<dbReference type="InterPro" id="IPR032675">
    <property type="entry name" value="LRR_dom_sf"/>
</dbReference>
<dbReference type="Pfam" id="PF25019">
    <property type="entry name" value="LRR_R13L1-DRL21"/>
    <property type="match status" value="1"/>
</dbReference>
<reference evidence="11" key="1">
    <citation type="submission" date="2015-06" db="UniProtKB">
        <authorList>
            <consortium name="EnsemblPlants"/>
        </authorList>
    </citation>
    <scope>IDENTIFICATION</scope>
</reference>
<sequence>MAALQGGRRSLILSTKGWSTTLDSFPRAMGIPSVSWLQDGLSSVPIVTPSETAGYVKKSPRMDTAIGAAKWVLEKALAPVTDGLLEAWAASADLDRNIDDLKMELLYAHGMLENAQGRGIRGLALKELLRKLEQLAYGADDVLDELEYFRIQDALKGTYHAAAVNDVGCIQGLRTNVEHTARHAISKLKCLPCLGAASRGGDQEIDPGDHQENDGKQGCLSGIRLRGRQGIGFSPPTPANKAGVKKADGRCMPRVISSARNASHTFGKHFPWVQMSRTMIDMVGQLKEVCAKVSIILNLDLLGSSHNRTQEIAIKRSKTTSEIIEYELYGRDDQKKKIKNGMISHEYCPKQLNVLPIFGPEGIGKTTFTQHICQEVNSSFQASIWICVSLDFNADRLAQEIVNKIDRVDNGKQNASVEELIKQRLKAKRFLLVLDDVWAYQEDEWEKLMAPFRKVESKATTMGKHYELSETGREVVHHLKGSPLATKTVGRLLRNQLTLDHWKRILESKEWELETSESDIMPALKLSYDFLPFHLKQLFVYCALFPEDYEFDSKELVQLWIGLGILHPCDQNKRIEDVGLGHLHELVNYGFFKKDKRKDGRYCYVIHDLLHELATKVLSYECVSISSSNVRSIHISPSVRHLSIIVDDKDVNDRITFDDYKKDLSALGKRLKVENLRTLMLFGQYHGSFVKTFCDLFRKAKALRTIVLSGASYSMEDILPNFSETIHLRYLRIEPSRNICNINLPDMLFRFYHLEVINLEKWNGPISIRHMTNLVKLRHFLVPENKPRVHSNISEVGKLKLLLELRRFEVGKENIGFELSQLAQSTELGGSLGIYNLEKVQEKGGVNEIRPIHGNHLRELTLEWGMKRSNRDPTREGNVLENLVPHSDLRDLCIRGHRGTNCPTWLGENLFVKNLESLHLADVSWKTFPPLGELWLVDEPCVECKCCISSPSFQKNCLEKKCFQNLKKLVFVKIPKLTKWAGNQNCGFFFHLEVLIIEDFPELKELPFSCSTCSQPMQEGEKLTWFPRLRELKIVRCPNLRTMPPIPWTRTLCSIKIAEAGSDFQELAYSSSHFRKPGYRLVIDAEDGKDSLFWNELAFCNFSDVKELIIRDCPPLPLDIIQMLTSLEYISIVGHSIIVQCPVGGESHVTHQVPVEEVSISNSGASGKELTQMLSHFPKLTSLSINDCEKITELGVSDQQSGSQQQETKEEKEIVATVEGGLLFLPTQLQKLILQNCRQLRIFPNSGALQRLHSLRELSAYNCPNLLSSYSGSSSGFPFPTSLEQLTLSNQEELTNLRFSSSSRLHTLSIDDSSGVLSESICSLLSTSLTRLVFLGSKELEPIPGEALLLLTSLQELAYCFCNKLQFLPAGLHTLASIKYLSISECPSLQLLPKDGLPSSLQKLEISGCSMKALPKDGLPSSLQQLEIYDCSELELLPTFSDGLPTSLQKLEIANCPAIKSVPKDALPSSLQEIVIKGCPGIKSLPEDRLQKSLRVLDVRADNSEELKRQCRRLIGEIPIIITSRILPSAASFRDNSSKVKSDKTKGLLFAFSIYASSSLVEKLKHSVLGHAVASASMNSILHSVHDLGSTLDLHSFVPFKDSLDPSMQSSHMRVLWHPLPVHKSGKIPSWNYTFLHTCSIHSNTCRIPTSVIDLERFWELPAINPGKRRGPVGPGIPGVLIFALLCIKILHLKLRGHP</sequence>
<dbReference type="GO" id="GO:0051707">
    <property type="term" value="P:response to other organism"/>
    <property type="evidence" value="ECO:0007669"/>
    <property type="project" value="UniProtKB-ARBA"/>
</dbReference>
<keyword evidence="2" id="KW-0433">Leucine-rich repeat</keyword>
<evidence type="ECO:0000259" key="7">
    <source>
        <dbReference type="Pfam" id="PF00931"/>
    </source>
</evidence>
<keyword evidence="5" id="KW-0611">Plant defense</keyword>
<evidence type="ECO:0000256" key="2">
    <source>
        <dbReference type="ARBA" id="ARBA00022614"/>
    </source>
</evidence>
<dbReference type="InterPro" id="IPR056789">
    <property type="entry name" value="LRR_R13L1-DRL21"/>
</dbReference>
<keyword evidence="4" id="KW-0547">Nucleotide-binding</keyword>
<evidence type="ECO:0000256" key="1">
    <source>
        <dbReference type="ARBA" id="ARBA00008894"/>
    </source>
</evidence>
<feature type="domain" description="NB-ARC" evidence="7">
    <location>
        <begin position="350"/>
        <end position="460"/>
    </location>
</feature>
<dbReference type="ExpressionAtlas" id="M8B5G3">
    <property type="expression patterns" value="baseline"/>
</dbReference>
<evidence type="ECO:0000256" key="3">
    <source>
        <dbReference type="ARBA" id="ARBA00022737"/>
    </source>
</evidence>
<comment type="similarity">
    <text evidence="1">Belongs to the disease resistance NB-LRR family.</text>
</comment>
<dbReference type="SUPFAM" id="SSF52058">
    <property type="entry name" value="L domain-like"/>
    <property type="match status" value="2"/>
</dbReference>
<evidence type="ECO:0000259" key="9">
    <source>
        <dbReference type="Pfam" id="PF23559"/>
    </source>
</evidence>
<dbReference type="InterPro" id="IPR036388">
    <property type="entry name" value="WH-like_DNA-bd_sf"/>
</dbReference>
<dbReference type="GO" id="GO:0006952">
    <property type="term" value="P:defense response"/>
    <property type="evidence" value="ECO:0007669"/>
    <property type="project" value="UniProtKB-KW"/>
</dbReference>
<proteinExistence type="inferred from homology"/>
<evidence type="ECO:0000256" key="6">
    <source>
        <dbReference type="ARBA" id="ARBA00022840"/>
    </source>
</evidence>
<dbReference type="InterPro" id="IPR002182">
    <property type="entry name" value="NB-ARC"/>
</dbReference>